<gene>
    <name evidence="2" type="ORF">FPZ44_03995</name>
</gene>
<proteinExistence type="predicted"/>
<reference evidence="2 3" key="1">
    <citation type="submission" date="2019-07" db="EMBL/GenBank/DDBJ databases">
        <authorList>
            <person name="Kim J."/>
        </authorList>
    </citation>
    <scope>NUCLEOTIDE SEQUENCE [LARGE SCALE GENOMIC DNA]</scope>
    <source>
        <strain evidence="2 3">N4</strain>
    </source>
</reference>
<evidence type="ECO:0000313" key="2">
    <source>
        <dbReference type="EMBL" id="TVX92298.1"/>
    </source>
</evidence>
<dbReference type="Proteomes" id="UP000318102">
    <property type="component" value="Unassembled WGS sequence"/>
</dbReference>
<organism evidence="2 3">
    <name type="scientific">Paenibacillus agilis</name>
    <dbReference type="NCBI Taxonomy" id="3020863"/>
    <lineage>
        <taxon>Bacteria</taxon>
        <taxon>Bacillati</taxon>
        <taxon>Bacillota</taxon>
        <taxon>Bacilli</taxon>
        <taxon>Bacillales</taxon>
        <taxon>Paenibacillaceae</taxon>
        <taxon>Paenibacillus</taxon>
    </lineage>
</organism>
<keyword evidence="3" id="KW-1185">Reference proteome</keyword>
<dbReference type="EMBL" id="VNJK01000001">
    <property type="protein sequence ID" value="TVX92298.1"/>
    <property type="molecule type" value="Genomic_DNA"/>
</dbReference>
<evidence type="ECO:0000256" key="1">
    <source>
        <dbReference type="SAM" id="MobiDB-lite"/>
    </source>
</evidence>
<dbReference type="AlphaFoldDB" id="A0A559IXE0"/>
<evidence type="ECO:0000313" key="3">
    <source>
        <dbReference type="Proteomes" id="UP000318102"/>
    </source>
</evidence>
<protein>
    <submittedName>
        <fullName evidence="2">Uncharacterized protein</fullName>
    </submittedName>
</protein>
<comment type="caution">
    <text evidence="2">The sequence shown here is derived from an EMBL/GenBank/DDBJ whole genome shotgun (WGS) entry which is preliminary data.</text>
</comment>
<sequence length="190" mass="21553">MTQLKKAQHSVHKFSIDILIQGPSNAAAMEKLLHLLNRDADILDMKIQSGAEIGSLLDLMELMQQHNLAAPPFGSSSTGQKLFKPTPHSNALEKQSIECNKKKISLTTTKHAPLQQQEQQSPPSLMEQINDHIQKQRLIRLHINKGHGVKLSIPCRILNFDPDSQLMNVYHVDEKQVYAYYINEIEEMII</sequence>
<accession>A0A559IXE0</accession>
<feature type="region of interest" description="Disordered" evidence="1">
    <location>
        <begin position="71"/>
        <end position="93"/>
    </location>
</feature>
<dbReference type="OrthoDB" id="2655795at2"/>
<name>A0A559IXE0_9BACL</name>
<dbReference type="RefSeq" id="WP_144987626.1">
    <property type="nucleotide sequence ID" value="NZ_VNJK01000001.1"/>
</dbReference>